<dbReference type="InterPro" id="IPR029464">
    <property type="entry name" value="HSDR_N"/>
</dbReference>
<protein>
    <recommendedName>
        <fullName evidence="17">DNA 3'-5' helicase</fullName>
        <ecNumber evidence="17">5.6.2.4</ecNumber>
    </recommendedName>
</protein>
<dbReference type="GO" id="GO:0000725">
    <property type="term" value="P:recombinational repair"/>
    <property type="evidence" value="ECO:0007669"/>
    <property type="project" value="TreeGrafter"/>
</dbReference>
<feature type="binding site" evidence="19">
    <location>
        <begin position="29"/>
        <end position="36"/>
    </location>
    <ligand>
        <name>ATP</name>
        <dbReference type="ChEBI" id="CHEBI:30616"/>
    </ligand>
</feature>
<evidence type="ECO:0000256" key="5">
    <source>
        <dbReference type="ARBA" id="ARBA00022763"/>
    </source>
</evidence>
<evidence type="ECO:0000256" key="17">
    <source>
        <dbReference type="ARBA" id="ARBA00034808"/>
    </source>
</evidence>
<dbReference type="InterPro" id="IPR014017">
    <property type="entry name" value="DNA_helicase_UvrD-like_C"/>
</dbReference>
<keyword evidence="3" id="KW-0235">DNA replication</keyword>
<evidence type="ECO:0000256" key="18">
    <source>
        <dbReference type="ARBA" id="ARBA00048988"/>
    </source>
</evidence>
<dbReference type="CDD" id="cd06529">
    <property type="entry name" value="S24_LexA-like"/>
    <property type="match status" value="1"/>
</dbReference>
<gene>
    <name evidence="22" type="ORF">PM10SUCC1_35210</name>
</gene>
<dbReference type="PRINTS" id="PR00726">
    <property type="entry name" value="LEXASERPTASE"/>
</dbReference>
<evidence type="ECO:0000256" key="3">
    <source>
        <dbReference type="ARBA" id="ARBA00022705"/>
    </source>
</evidence>
<dbReference type="InterPro" id="IPR039418">
    <property type="entry name" value="LexA-like"/>
</dbReference>
<dbReference type="GO" id="GO:0006260">
    <property type="term" value="P:DNA replication"/>
    <property type="evidence" value="ECO:0007669"/>
    <property type="project" value="UniProtKB-KW"/>
</dbReference>
<dbReference type="Pfam" id="PF00717">
    <property type="entry name" value="Peptidase_S24"/>
    <property type="match status" value="1"/>
</dbReference>
<keyword evidence="6 19" id="KW-0378">Hydrolase</keyword>
<dbReference type="SUPFAM" id="SSF52540">
    <property type="entry name" value="P-loop containing nucleoside triphosphate hydrolases"/>
    <property type="match status" value="1"/>
</dbReference>
<dbReference type="InterPro" id="IPR015927">
    <property type="entry name" value="Peptidase_S24_S26A/B/C"/>
</dbReference>
<dbReference type="GO" id="GO:0003677">
    <property type="term" value="F:DNA binding"/>
    <property type="evidence" value="ECO:0007669"/>
    <property type="project" value="UniProtKB-KW"/>
</dbReference>
<dbReference type="Pfam" id="PF13588">
    <property type="entry name" value="HSDR_N_2"/>
    <property type="match status" value="1"/>
</dbReference>
<dbReference type="InterPro" id="IPR000212">
    <property type="entry name" value="DNA_helicase_UvrD/REP"/>
</dbReference>
<evidence type="ECO:0000313" key="22">
    <source>
        <dbReference type="EMBL" id="GLI58007.1"/>
    </source>
</evidence>
<keyword evidence="15" id="KW-0742">SOS response</keyword>
<accession>A0A9W6LPU8</accession>
<evidence type="ECO:0000256" key="14">
    <source>
        <dbReference type="ARBA" id="ARBA00023235"/>
    </source>
</evidence>
<comment type="catalytic activity">
    <reaction evidence="16">
        <text>Couples ATP hydrolysis with the unwinding of duplex DNA by translocating in the 3'-5' direction.</text>
        <dbReference type="EC" id="5.6.2.4"/>
    </reaction>
</comment>
<dbReference type="PROSITE" id="PS51198">
    <property type="entry name" value="UVRD_HELICASE_ATP_BIND"/>
    <property type="match status" value="1"/>
</dbReference>
<dbReference type="InterPro" id="IPR036286">
    <property type="entry name" value="LexA/Signal_pep-like_sf"/>
</dbReference>
<dbReference type="InterPro" id="IPR006200">
    <property type="entry name" value="LexA"/>
</dbReference>
<dbReference type="EMBL" id="BSDY01000031">
    <property type="protein sequence ID" value="GLI58007.1"/>
    <property type="molecule type" value="Genomic_DNA"/>
</dbReference>
<evidence type="ECO:0000256" key="15">
    <source>
        <dbReference type="ARBA" id="ARBA00023236"/>
    </source>
</evidence>
<evidence type="ECO:0000256" key="8">
    <source>
        <dbReference type="ARBA" id="ARBA00022813"/>
    </source>
</evidence>
<evidence type="ECO:0000256" key="9">
    <source>
        <dbReference type="ARBA" id="ARBA00022840"/>
    </source>
</evidence>
<keyword evidence="5" id="KW-0227">DNA damage</keyword>
<comment type="caution">
    <text evidence="22">The sequence shown here is derived from an EMBL/GenBank/DDBJ whole genome shotgun (WGS) entry which is preliminary data.</text>
</comment>
<evidence type="ECO:0000256" key="11">
    <source>
        <dbReference type="ARBA" id="ARBA00023125"/>
    </source>
</evidence>
<name>A0A9W6LPU8_9FUSO</name>
<dbReference type="GO" id="GO:0033202">
    <property type="term" value="C:DNA helicase complex"/>
    <property type="evidence" value="ECO:0007669"/>
    <property type="project" value="TreeGrafter"/>
</dbReference>
<evidence type="ECO:0000313" key="23">
    <source>
        <dbReference type="Proteomes" id="UP001144471"/>
    </source>
</evidence>
<dbReference type="PANTHER" id="PTHR11070:SF45">
    <property type="entry name" value="DNA 3'-5' HELICASE"/>
    <property type="match status" value="1"/>
</dbReference>
<feature type="domain" description="UvrD-like helicase ATP-binding" evidence="21">
    <location>
        <begin position="8"/>
        <end position="317"/>
    </location>
</feature>
<organism evidence="22 23">
    <name type="scientific">Propionigenium maris DSM 9537</name>
    <dbReference type="NCBI Taxonomy" id="1123000"/>
    <lineage>
        <taxon>Bacteria</taxon>
        <taxon>Fusobacteriati</taxon>
        <taxon>Fusobacteriota</taxon>
        <taxon>Fusobacteriia</taxon>
        <taxon>Fusobacteriales</taxon>
        <taxon>Fusobacteriaceae</taxon>
        <taxon>Propionigenium</taxon>
    </lineage>
</organism>
<keyword evidence="10" id="KW-0805">Transcription regulation</keyword>
<keyword evidence="23" id="KW-1185">Reference proteome</keyword>
<evidence type="ECO:0000256" key="12">
    <source>
        <dbReference type="ARBA" id="ARBA00023163"/>
    </source>
</evidence>
<evidence type="ECO:0000256" key="1">
    <source>
        <dbReference type="ARBA" id="ARBA00007484"/>
    </source>
</evidence>
<evidence type="ECO:0000256" key="13">
    <source>
        <dbReference type="ARBA" id="ARBA00023204"/>
    </source>
</evidence>
<dbReference type="GO" id="GO:0004252">
    <property type="term" value="F:serine-type endopeptidase activity"/>
    <property type="evidence" value="ECO:0007669"/>
    <property type="project" value="InterPro"/>
</dbReference>
<keyword evidence="14" id="KW-0413">Isomerase</keyword>
<comment type="similarity">
    <text evidence="1 20">Belongs to the peptidase S24 family.</text>
</comment>
<dbReference type="GO" id="GO:0009432">
    <property type="term" value="P:SOS response"/>
    <property type="evidence" value="ECO:0007669"/>
    <property type="project" value="UniProtKB-KW"/>
</dbReference>
<dbReference type="Gene3D" id="3.40.50.300">
    <property type="entry name" value="P-loop containing nucleotide triphosphate hydrolases"/>
    <property type="match status" value="2"/>
</dbReference>
<dbReference type="Gene3D" id="2.10.109.10">
    <property type="entry name" value="Umud Fragment, subunit A"/>
    <property type="match status" value="1"/>
</dbReference>
<reference evidence="22" key="1">
    <citation type="submission" date="2022-12" db="EMBL/GenBank/DDBJ databases">
        <title>Reference genome sequencing for broad-spectrum identification of bacterial and archaeal isolates by mass spectrometry.</title>
        <authorList>
            <person name="Sekiguchi Y."/>
            <person name="Tourlousse D.M."/>
        </authorList>
    </citation>
    <scope>NUCLEOTIDE SEQUENCE</scope>
    <source>
        <strain evidence="22">10succ1</strain>
    </source>
</reference>
<proteinExistence type="inferred from homology"/>
<dbReference type="GO" id="GO:0045892">
    <property type="term" value="P:negative regulation of DNA-templated transcription"/>
    <property type="evidence" value="ECO:0007669"/>
    <property type="project" value="InterPro"/>
</dbReference>
<keyword evidence="13" id="KW-0234">DNA repair</keyword>
<dbReference type="EC" id="5.6.2.4" evidence="17"/>
<sequence>MGVGNEMRLNKEQEKISYMKPSGHALIKGIAGSGKTTVGIYRIPFLLNNYCGESDDSILLVTYNKTLVNYMNYIYSKIAREYREAYPSLFELPKQRVKITTVDSLLYPYFLRGAKRSDKTYTTNIGNGEKMGIVKEYIEKLAKDFKDVTLLRDENAKFLYDEINWIKSCNYLEEEYQSADRIGIGRHEEHIQRIPKNSSTRAAIYQLMEYYTLEINERGKVDFNDIRSMALEEVRRECSKRYTHIIIDESQDLSKLQLEFIKELYNDEKSYSSLTFLFDSSQSIYSQSWLGNGRNFTSIGYNMVGKSKSLSKNFRTTTQISQAAYSLLKKSTEVVRDENYVKPFLVDKQGEYPVYRNFSNEREELEYLRETLVREGRRYNKNEILVVARSRNQLEIAKKYLEENNISASILDRDNDDFESDAVRLMTMHSVKGIESKLVLLININDGVLPYYSSTDETVRELEEVMEKKLLYVGMTRATEQLYILSNGTPSQFIGEIDSDYLRLRRETRCRTYSNISIEDYIFSDKLLNKYSSEEKIRQWVLGELIKTYGYPEENLEIEYPVQLGSKKGFTDIAVFRYEGSKRISFILIEVKAGDSDMGSALEQLKSYMAVTPQAEYGVATNGRELFIINREGIEVKDIPEFTLEMMATEAEETLYLDLRRDRKLSLVRDDNGSGELKVDYGDIIENYSKEEQKKIPIYGKISAGIPIFMNNDLEEEISLPLELLKTEDCFALKVKGDSMTGADIDDGDYVILRQDISANSGDIVAAALEDEATLKRLMKMRNSIILLPENPEYEEIYINEQDVNLLGVAVGVIKRSKNVL</sequence>
<evidence type="ECO:0000256" key="7">
    <source>
        <dbReference type="ARBA" id="ARBA00022806"/>
    </source>
</evidence>
<dbReference type="NCBIfam" id="TIGR00498">
    <property type="entry name" value="lexA"/>
    <property type="match status" value="1"/>
</dbReference>
<keyword evidence="9 19" id="KW-0067">ATP-binding</keyword>
<dbReference type="GO" id="GO:0043138">
    <property type="term" value="F:3'-5' DNA helicase activity"/>
    <property type="evidence" value="ECO:0007669"/>
    <property type="project" value="UniProtKB-EC"/>
</dbReference>
<keyword evidence="4 19" id="KW-0547">Nucleotide-binding</keyword>
<dbReference type="InterPro" id="IPR014016">
    <property type="entry name" value="UvrD-like_ATP-bd"/>
</dbReference>
<comment type="catalytic activity">
    <reaction evidence="18">
        <text>ATP + H2O = ADP + phosphate + H(+)</text>
        <dbReference type="Rhea" id="RHEA:13065"/>
        <dbReference type="ChEBI" id="CHEBI:15377"/>
        <dbReference type="ChEBI" id="CHEBI:15378"/>
        <dbReference type="ChEBI" id="CHEBI:30616"/>
        <dbReference type="ChEBI" id="CHEBI:43474"/>
        <dbReference type="ChEBI" id="CHEBI:456216"/>
        <dbReference type="EC" id="5.6.2.4"/>
    </reaction>
</comment>
<dbReference type="Pfam" id="PF13361">
    <property type="entry name" value="UvrD_C"/>
    <property type="match status" value="2"/>
</dbReference>
<keyword evidence="7 19" id="KW-0347">Helicase</keyword>
<dbReference type="PANTHER" id="PTHR11070">
    <property type="entry name" value="UVRD / RECB / PCRA DNA HELICASE FAMILY MEMBER"/>
    <property type="match status" value="1"/>
</dbReference>
<dbReference type="Proteomes" id="UP001144471">
    <property type="component" value="Unassembled WGS sequence"/>
</dbReference>
<dbReference type="SUPFAM" id="SSF51306">
    <property type="entry name" value="LexA/Signal peptidase"/>
    <property type="match status" value="1"/>
</dbReference>
<dbReference type="InterPro" id="IPR027417">
    <property type="entry name" value="P-loop_NTPase"/>
</dbReference>
<dbReference type="GO" id="GO:0005829">
    <property type="term" value="C:cytosol"/>
    <property type="evidence" value="ECO:0007669"/>
    <property type="project" value="TreeGrafter"/>
</dbReference>
<evidence type="ECO:0000256" key="20">
    <source>
        <dbReference type="RuleBase" id="RU003991"/>
    </source>
</evidence>
<evidence type="ECO:0000256" key="16">
    <source>
        <dbReference type="ARBA" id="ARBA00034617"/>
    </source>
</evidence>
<dbReference type="AlphaFoldDB" id="A0A9W6LPU8"/>
<dbReference type="GO" id="GO:0005524">
    <property type="term" value="F:ATP binding"/>
    <property type="evidence" value="ECO:0007669"/>
    <property type="project" value="UniProtKB-UniRule"/>
</dbReference>
<dbReference type="InterPro" id="IPR006197">
    <property type="entry name" value="Peptidase_S24_LexA"/>
</dbReference>
<evidence type="ECO:0000256" key="6">
    <source>
        <dbReference type="ARBA" id="ARBA00022801"/>
    </source>
</evidence>
<keyword evidence="11" id="KW-0238">DNA-binding</keyword>
<dbReference type="Pfam" id="PF00580">
    <property type="entry name" value="UvrD-helicase"/>
    <property type="match status" value="1"/>
</dbReference>
<evidence type="ECO:0000259" key="21">
    <source>
        <dbReference type="PROSITE" id="PS51198"/>
    </source>
</evidence>
<evidence type="ECO:0000256" key="4">
    <source>
        <dbReference type="ARBA" id="ARBA00022741"/>
    </source>
</evidence>
<keyword evidence="8 20" id="KW-0068">Autocatalytic cleavage</keyword>
<evidence type="ECO:0000256" key="2">
    <source>
        <dbReference type="ARBA" id="ARBA00022491"/>
    </source>
</evidence>
<keyword evidence="12" id="KW-0804">Transcription</keyword>
<evidence type="ECO:0000256" key="19">
    <source>
        <dbReference type="PROSITE-ProRule" id="PRU00560"/>
    </source>
</evidence>
<keyword evidence="2" id="KW-0678">Repressor</keyword>
<evidence type="ECO:0000256" key="10">
    <source>
        <dbReference type="ARBA" id="ARBA00023015"/>
    </source>
</evidence>